<evidence type="ECO:0000256" key="4">
    <source>
        <dbReference type="ARBA" id="ARBA00022695"/>
    </source>
</evidence>
<dbReference type="InterPro" id="IPR002646">
    <property type="entry name" value="PolA_pol_head_dom"/>
</dbReference>
<dbReference type="PANTHER" id="PTHR46173">
    <property type="entry name" value="CCA TRNA NUCLEOTIDYLTRANSFERASE 1, MITOCHONDRIAL"/>
    <property type="match status" value="1"/>
</dbReference>
<evidence type="ECO:0000256" key="6">
    <source>
        <dbReference type="ARBA" id="ARBA00022842"/>
    </source>
</evidence>
<organism evidence="9 10">
    <name type="scientific">Methylocystis iwaonis</name>
    <dbReference type="NCBI Taxonomy" id="2885079"/>
    <lineage>
        <taxon>Bacteria</taxon>
        <taxon>Pseudomonadati</taxon>
        <taxon>Pseudomonadota</taxon>
        <taxon>Alphaproteobacteria</taxon>
        <taxon>Hyphomicrobiales</taxon>
        <taxon>Methylocystaceae</taxon>
        <taxon>Methylocystis</taxon>
    </lineage>
</organism>
<dbReference type="Pfam" id="PF01743">
    <property type="entry name" value="PolyA_pol"/>
    <property type="match status" value="1"/>
</dbReference>
<evidence type="ECO:0000256" key="5">
    <source>
        <dbReference type="ARBA" id="ARBA00022723"/>
    </source>
</evidence>
<keyword evidence="2 7" id="KW-0808">Transferase</keyword>
<evidence type="ECO:0000256" key="2">
    <source>
        <dbReference type="ARBA" id="ARBA00022679"/>
    </source>
</evidence>
<evidence type="ECO:0000259" key="8">
    <source>
        <dbReference type="Pfam" id="PF01743"/>
    </source>
</evidence>
<evidence type="ECO:0000313" key="10">
    <source>
        <dbReference type="Proteomes" id="UP001317629"/>
    </source>
</evidence>
<dbReference type="InterPro" id="IPR043519">
    <property type="entry name" value="NT_sf"/>
</dbReference>
<name>A0ABM8E982_9HYPH</name>
<keyword evidence="4" id="KW-0548">Nucleotidyltransferase</keyword>
<comment type="similarity">
    <text evidence="7">Belongs to the tRNA nucleotidyltransferase/poly(A) polymerase family.</text>
</comment>
<dbReference type="Proteomes" id="UP001317629">
    <property type="component" value="Chromosome"/>
</dbReference>
<dbReference type="InterPro" id="IPR050264">
    <property type="entry name" value="Bact_CCA-adding_enz_type3_sf"/>
</dbReference>
<keyword evidence="10" id="KW-1185">Reference proteome</keyword>
<evidence type="ECO:0000256" key="3">
    <source>
        <dbReference type="ARBA" id="ARBA00022694"/>
    </source>
</evidence>
<evidence type="ECO:0000256" key="7">
    <source>
        <dbReference type="RuleBase" id="RU003953"/>
    </source>
</evidence>
<reference evidence="9 10" key="1">
    <citation type="journal article" date="2023" name="Int. J. Syst. Evol. Microbiol.">
        <title>Methylocystis iwaonis sp. nov., a type II methane-oxidizing bacterium from surface soil of a rice paddy field in Japan, and emended description of the genus Methylocystis (ex Whittenbury et al. 1970) Bowman et al. 1993.</title>
        <authorList>
            <person name="Kaise H."/>
            <person name="Sawadogo J.B."/>
            <person name="Alam M.S."/>
            <person name="Ueno C."/>
            <person name="Dianou D."/>
            <person name="Shinjo R."/>
            <person name="Asakawa S."/>
        </authorList>
    </citation>
    <scope>NUCLEOTIDE SEQUENCE [LARGE SCALE GENOMIC DNA]</scope>
    <source>
        <strain evidence="9 10">SS37A-Re</strain>
    </source>
</reference>
<sequence>MKGVARLLDDPRLATLFAALAKTGAETRVVGGAVRDALFGLQPHEVDLATTALPEAVLKAARDAGLKGVPTGIEHGTVTIVVAGTPFEVTTLREDVETDGRYAIVRFGGDFEQDARRRDFTMNALSLTPDGKLHDYTGGLADIAAKRIRFIGDAATRIREDYLRVLRFFRFNASHGEGGFDRAGLHESIIARENLARLSRERIRAEIIKLLPARRAPEVMGAMSHAGIIEVLLGMGYPARLARLAAFEAARGKKPDAVLRLAAFSVLTVEDADRLRARLRLSNDEHARLVAAARTLSALHGIDRPPPVSHLREMLFLAGGRAAGDALALAFTESRAEPDDGDWLEAAKYLDETPAPVFPIAGADLIARGVPPGRELGATLKALQAKWISAGFPRDPAVVLRLLEEAGEPGSTRERQ</sequence>
<keyword evidence="5" id="KW-0479">Metal-binding</keyword>
<dbReference type="PANTHER" id="PTHR46173:SF1">
    <property type="entry name" value="CCA TRNA NUCLEOTIDYLTRANSFERASE 1, MITOCHONDRIAL"/>
    <property type="match status" value="1"/>
</dbReference>
<keyword evidence="6" id="KW-0460">Magnesium</keyword>
<keyword evidence="7" id="KW-0694">RNA-binding</keyword>
<dbReference type="EMBL" id="AP027142">
    <property type="protein sequence ID" value="BDV34548.1"/>
    <property type="molecule type" value="Genomic_DNA"/>
</dbReference>
<keyword evidence="3" id="KW-0819">tRNA processing</keyword>
<comment type="cofactor">
    <cofactor evidence="1">
        <name>Mg(2+)</name>
        <dbReference type="ChEBI" id="CHEBI:18420"/>
    </cofactor>
</comment>
<protein>
    <submittedName>
        <fullName evidence="9">Poly(A) polymerase</fullName>
    </submittedName>
</protein>
<proteinExistence type="inferred from homology"/>
<dbReference type="RefSeq" id="WP_281927750.1">
    <property type="nucleotide sequence ID" value="NZ_AP027142.1"/>
</dbReference>
<dbReference type="SUPFAM" id="SSF81891">
    <property type="entry name" value="Poly A polymerase C-terminal region-like"/>
    <property type="match status" value="1"/>
</dbReference>
<evidence type="ECO:0000256" key="1">
    <source>
        <dbReference type="ARBA" id="ARBA00001946"/>
    </source>
</evidence>
<dbReference type="Gene3D" id="1.10.3090.10">
    <property type="entry name" value="cca-adding enzyme, domain 2"/>
    <property type="match status" value="1"/>
</dbReference>
<dbReference type="CDD" id="cd05398">
    <property type="entry name" value="NT_ClassII-CCAase"/>
    <property type="match status" value="1"/>
</dbReference>
<feature type="domain" description="Poly A polymerase head" evidence="8">
    <location>
        <begin position="28"/>
        <end position="149"/>
    </location>
</feature>
<dbReference type="Gene3D" id="3.30.460.10">
    <property type="entry name" value="Beta Polymerase, domain 2"/>
    <property type="match status" value="1"/>
</dbReference>
<evidence type="ECO:0000313" key="9">
    <source>
        <dbReference type="EMBL" id="BDV34548.1"/>
    </source>
</evidence>
<gene>
    <name evidence="9" type="ORF">SS37A_20770</name>
</gene>
<dbReference type="SUPFAM" id="SSF81301">
    <property type="entry name" value="Nucleotidyltransferase"/>
    <property type="match status" value="1"/>
</dbReference>
<accession>A0ABM8E982</accession>